<gene>
    <name evidence="3" type="primary">iniC</name>
    <name evidence="3" type="ORF">GCM10010979_06860</name>
</gene>
<proteinExistence type="predicted"/>
<dbReference type="Pfam" id="PF00350">
    <property type="entry name" value="Dynamin_N"/>
    <property type="match status" value="1"/>
</dbReference>
<reference evidence="3" key="1">
    <citation type="journal article" date="2014" name="Int. J. Syst. Evol. Microbiol.">
        <title>Complete genome sequence of Corynebacterium casei LMG S-19264T (=DSM 44701T), isolated from a smear-ripened cheese.</title>
        <authorList>
            <consortium name="US DOE Joint Genome Institute (JGI-PGF)"/>
            <person name="Walter F."/>
            <person name="Albersmeier A."/>
            <person name="Kalinowski J."/>
            <person name="Ruckert C."/>
        </authorList>
    </citation>
    <scope>NUCLEOTIDE SEQUENCE</scope>
    <source>
        <strain evidence="3">CGMCC 1.12813</strain>
    </source>
</reference>
<dbReference type="PANTHER" id="PTHR43681">
    <property type="entry name" value="TRANSMEMBRANE GTPASE FZO"/>
    <property type="match status" value="1"/>
</dbReference>
<protein>
    <submittedName>
        <fullName evidence="3">Isoniazid-induced protein IniC</fullName>
    </submittedName>
</protein>
<evidence type="ECO:0000313" key="4">
    <source>
        <dbReference type="Proteomes" id="UP000606922"/>
    </source>
</evidence>
<comment type="caution">
    <text evidence="3">The sequence shown here is derived from an EMBL/GenBank/DDBJ whole genome shotgun (WGS) entry which is preliminary data.</text>
</comment>
<dbReference type="InterPro" id="IPR027417">
    <property type="entry name" value="P-loop_NTPase"/>
</dbReference>
<accession>A0A916WGC6</accession>
<dbReference type="InterPro" id="IPR051943">
    <property type="entry name" value="TRAFAC_Dynamin-like_GTPase"/>
</dbReference>
<feature type="region of interest" description="Disordered" evidence="1">
    <location>
        <begin position="496"/>
        <end position="524"/>
    </location>
</feature>
<dbReference type="EMBL" id="BMGB01000001">
    <property type="protein sequence ID" value="GGA95009.1"/>
    <property type="molecule type" value="Genomic_DNA"/>
</dbReference>
<dbReference type="Gene3D" id="3.40.50.300">
    <property type="entry name" value="P-loop containing nucleotide triphosphate hydrolases"/>
    <property type="match status" value="1"/>
</dbReference>
<sequence length="542" mass="59133">MTFVADAEKLLSQARTAYADDPIAETFLDQLEARLREPLRLAVAGIVKAGKSTLLNAFLGEQIAPTDTGECTRVVTVYRYSATPEITIHPRDSAPQRMPIRRDGGRLVFALGGMSAEEIEWIDVAWPLESLRSLTLVDTPGIASLSESTSARAARYLTPDESPSAADAVVYLMRHLHAADVRFLEAFRDSAPGAAQTVSAVGVLSRADEIGSGRIDSLLSARKVAQRYERHGDLASLVLGVIPIAGLVAEGARTLRESEFIALRELARLDRVARERLLLSADRFMRPTGLTPVSAAIRTSLLDRFGMYGIRLATALVRGGATSSSELSTALVQQSGLLDLEDFVRDQFVLRSAALKARGIVVQLEWLLRNRPRPEARSIHGGIEAIVCRAHAFRELELLARARADALPLSPADAAAAQMLLGAGGVTPQKRLGLAGEAEAHEVGERTFEALSHWRRLAASPMADREVRMICQVVIRSLDGIASEIGAARALRSPADVVLPSGPSESPGPDAEEQRNEPRRHLRRKERLNWRARFAERNPFRR</sequence>
<evidence type="ECO:0000256" key="1">
    <source>
        <dbReference type="SAM" id="MobiDB-lite"/>
    </source>
</evidence>
<dbReference type="PANTHER" id="PTHR43681:SF1">
    <property type="entry name" value="SARCALUMENIN"/>
    <property type="match status" value="1"/>
</dbReference>
<keyword evidence="4" id="KW-1185">Reference proteome</keyword>
<reference evidence="3" key="2">
    <citation type="submission" date="2020-09" db="EMBL/GenBank/DDBJ databases">
        <authorList>
            <person name="Sun Q."/>
            <person name="Zhou Y."/>
        </authorList>
    </citation>
    <scope>NUCLEOTIDE SEQUENCE</scope>
    <source>
        <strain evidence="3">CGMCC 1.12813</strain>
    </source>
</reference>
<organism evidence="3 4">
    <name type="scientific">Conyzicola nivalis</name>
    <dbReference type="NCBI Taxonomy" id="1477021"/>
    <lineage>
        <taxon>Bacteria</taxon>
        <taxon>Bacillati</taxon>
        <taxon>Actinomycetota</taxon>
        <taxon>Actinomycetes</taxon>
        <taxon>Micrococcales</taxon>
        <taxon>Microbacteriaceae</taxon>
        <taxon>Conyzicola</taxon>
    </lineage>
</organism>
<dbReference type="InterPro" id="IPR045063">
    <property type="entry name" value="Dynamin_N"/>
</dbReference>
<evidence type="ECO:0000313" key="3">
    <source>
        <dbReference type="EMBL" id="GGA95009.1"/>
    </source>
</evidence>
<dbReference type="AlphaFoldDB" id="A0A916WGC6"/>
<name>A0A916WGC6_9MICO</name>
<feature type="domain" description="Dynamin N-terminal" evidence="2">
    <location>
        <begin position="41"/>
        <end position="158"/>
    </location>
</feature>
<dbReference type="SUPFAM" id="SSF52540">
    <property type="entry name" value="P-loop containing nucleoside triphosphate hydrolases"/>
    <property type="match status" value="1"/>
</dbReference>
<evidence type="ECO:0000259" key="2">
    <source>
        <dbReference type="Pfam" id="PF00350"/>
    </source>
</evidence>
<dbReference type="Proteomes" id="UP000606922">
    <property type="component" value="Unassembled WGS sequence"/>
</dbReference>